<evidence type="ECO:0000313" key="2">
    <source>
        <dbReference type="Proteomes" id="UP001055879"/>
    </source>
</evidence>
<organism evidence="1 2">
    <name type="scientific">Arctium lappa</name>
    <name type="common">Greater burdock</name>
    <name type="synonym">Lappa major</name>
    <dbReference type="NCBI Taxonomy" id="4217"/>
    <lineage>
        <taxon>Eukaryota</taxon>
        <taxon>Viridiplantae</taxon>
        <taxon>Streptophyta</taxon>
        <taxon>Embryophyta</taxon>
        <taxon>Tracheophyta</taxon>
        <taxon>Spermatophyta</taxon>
        <taxon>Magnoliopsida</taxon>
        <taxon>eudicotyledons</taxon>
        <taxon>Gunneridae</taxon>
        <taxon>Pentapetalae</taxon>
        <taxon>asterids</taxon>
        <taxon>campanulids</taxon>
        <taxon>Asterales</taxon>
        <taxon>Asteraceae</taxon>
        <taxon>Carduoideae</taxon>
        <taxon>Cardueae</taxon>
        <taxon>Arctiinae</taxon>
        <taxon>Arctium</taxon>
    </lineage>
</organism>
<reference evidence="1 2" key="2">
    <citation type="journal article" date="2022" name="Mol. Ecol. Resour.">
        <title>The genomes of chicory, endive, great burdock and yacon provide insights into Asteraceae paleo-polyploidization history and plant inulin production.</title>
        <authorList>
            <person name="Fan W."/>
            <person name="Wang S."/>
            <person name="Wang H."/>
            <person name="Wang A."/>
            <person name="Jiang F."/>
            <person name="Liu H."/>
            <person name="Zhao H."/>
            <person name="Xu D."/>
            <person name="Zhang Y."/>
        </authorList>
    </citation>
    <scope>NUCLEOTIDE SEQUENCE [LARGE SCALE GENOMIC DNA]</scope>
    <source>
        <strain evidence="2">cv. Niubang</strain>
    </source>
</reference>
<sequence length="422" mass="48035">MKKGKKTPKSFIELRMAWRTYGNNKYPTYTNAPVQEGGYAYGPKQPGNWHIVATTTIEGIRAPTTRYINFGDQEYNHGPSTLINPKYAPKDHHEGYEPDYGSDNENSSPPRNHGRESLMDKFLNKVQIKTSRPVKTSELSSPNKYQPTSPVHNYPSEEAYPIKTRNLSGPNKHQSTSPEHSYPQEGAHMIRTKSLPDPNKYKTSSPERSYPSEEAHEIRTKNLSGPNKYKSSSPKRSYPSEQANQIRPKNFPGPNKYQPTGPMHGYPSKETHLNRTRNLSGPNMYQPTNPLHNYPSDEHQLIRTRLGPNNHHPSIPGSKIGQLGHFSDPKNHWQSAGPPMTHHPLTNVTNDFNEALSFLEEYMNYSPPRTGVFDNYSQRPQSIQPEWQYARPTFAGTTTTNLRTNIIDCQEAIRKYQGTRVP</sequence>
<dbReference type="EMBL" id="CM042050">
    <property type="protein sequence ID" value="KAI3733633.1"/>
    <property type="molecule type" value="Genomic_DNA"/>
</dbReference>
<name>A0ACB9CHA4_ARCLA</name>
<reference evidence="2" key="1">
    <citation type="journal article" date="2022" name="Mol. Ecol. Resour.">
        <title>The genomes of chicory, endive, great burdock and yacon provide insights into Asteraceae palaeo-polyploidization history and plant inulin production.</title>
        <authorList>
            <person name="Fan W."/>
            <person name="Wang S."/>
            <person name="Wang H."/>
            <person name="Wang A."/>
            <person name="Jiang F."/>
            <person name="Liu H."/>
            <person name="Zhao H."/>
            <person name="Xu D."/>
            <person name="Zhang Y."/>
        </authorList>
    </citation>
    <scope>NUCLEOTIDE SEQUENCE [LARGE SCALE GENOMIC DNA]</scope>
    <source>
        <strain evidence="2">cv. Niubang</strain>
    </source>
</reference>
<comment type="caution">
    <text evidence="1">The sequence shown here is derived from an EMBL/GenBank/DDBJ whole genome shotgun (WGS) entry which is preliminary data.</text>
</comment>
<dbReference type="Proteomes" id="UP001055879">
    <property type="component" value="Linkage Group LG04"/>
</dbReference>
<evidence type="ECO:0000313" key="1">
    <source>
        <dbReference type="EMBL" id="KAI3733633.1"/>
    </source>
</evidence>
<gene>
    <name evidence="1" type="ORF">L6452_13081</name>
</gene>
<accession>A0ACB9CHA4</accession>
<keyword evidence="2" id="KW-1185">Reference proteome</keyword>
<protein>
    <submittedName>
        <fullName evidence="1">Uncharacterized protein</fullName>
    </submittedName>
</protein>
<proteinExistence type="predicted"/>